<evidence type="ECO:0000256" key="3">
    <source>
        <dbReference type="ARBA" id="ARBA00022553"/>
    </source>
</evidence>
<evidence type="ECO:0000256" key="7">
    <source>
        <dbReference type="ARBA" id="ARBA00022840"/>
    </source>
</evidence>
<feature type="transmembrane region" description="Helical" evidence="9">
    <location>
        <begin position="7"/>
        <end position="24"/>
    </location>
</feature>
<dbReference type="GO" id="GO:0000160">
    <property type="term" value="P:phosphorelay signal transduction system"/>
    <property type="evidence" value="ECO:0007669"/>
    <property type="project" value="UniProtKB-KW"/>
</dbReference>
<keyword evidence="9" id="KW-0812">Transmembrane</keyword>
<dbReference type="GO" id="GO:0005524">
    <property type="term" value="F:ATP binding"/>
    <property type="evidence" value="ECO:0007669"/>
    <property type="project" value="UniProtKB-KW"/>
</dbReference>
<feature type="transmembrane region" description="Helical" evidence="9">
    <location>
        <begin position="86"/>
        <end position="104"/>
    </location>
</feature>
<evidence type="ECO:0000313" key="11">
    <source>
        <dbReference type="EMBL" id="MBA4602362.1"/>
    </source>
</evidence>
<feature type="transmembrane region" description="Helical" evidence="9">
    <location>
        <begin position="54"/>
        <end position="74"/>
    </location>
</feature>
<dbReference type="Proteomes" id="UP000538292">
    <property type="component" value="Unassembled WGS sequence"/>
</dbReference>
<dbReference type="PROSITE" id="PS50109">
    <property type="entry name" value="HIS_KIN"/>
    <property type="match status" value="1"/>
</dbReference>
<dbReference type="AlphaFoldDB" id="A0A7W2ARH5"/>
<dbReference type="PANTHER" id="PTHR43065:SF10">
    <property type="entry name" value="PEROXIDE STRESS-ACTIVATED HISTIDINE KINASE MAK3"/>
    <property type="match status" value="1"/>
</dbReference>
<feature type="transmembrane region" description="Helical" evidence="9">
    <location>
        <begin position="148"/>
        <end position="171"/>
    </location>
</feature>
<proteinExistence type="predicted"/>
<dbReference type="RefSeq" id="WP_181739805.1">
    <property type="nucleotide sequence ID" value="NZ_JACEOL010000029.1"/>
</dbReference>
<keyword evidence="8" id="KW-0902">Two-component regulatory system</keyword>
<comment type="caution">
    <text evidence="11">The sequence shown here is derived from an EMBL/GenBank/DDBJ whole genome shotgun (WGS) entry which is preliminary data.</text>
</comment>
<feature type="transmembrane region" description="Helical" evidence="9">
    <location>
        <begin position="116"/>
        <end position="136"/>
    </location>
</feature>
<evidence type="ECO:0000256" key="6">
    <source>
        <dbReference type="ARBA" id="ARBA00022777"/>
    </source>
</evidence>
<organism evidence="11 12">
    <name type="scientific">Thermoactinomyces mirandus</name>
    <dbReference type="NCBI Taxonomy" id="2756294"/>
    <lineage>
        <taxon>Bacteria</taxon>
        <taxon>Bacillati</taxon>
        <taxon>Bacillota</taxon>
        <taxon>Bacilli</taxon>
        <taxon>Bacillales</taxon>
        <taxon>Thermoactinomycetaceae</taxon>
        <taxon>Thermoactinomyces</taxon>
    </lineage>
</organism>
<dbReference type="EMBL" id="JACEOL010000029">
    <property type="protein sequence ID" value="MBA4602362.1"/>
    <property type="molecule type" value="Genomic_DNA"/>
</dbReference>
<dbReference type="SUPFAM" id="SSF55874">
    <property type="entry name" value="ATPase domain of HSP90 chaperone/DNA topoisomerase II/histidine kinase"/>
    <property type="match status" value="1"/>
</dbReference>
<dbReference type="Gene3D" id="3.30.565.10">
    <property type="entry name" value="Histidine kinase-like ATPase, C-terminal domain"/>
    <property type="match status" value="1"/>
</dbReference>
<accession>A0A7W2ARH5</accession>
<evidence type="ECO:0000256" key="9">
    <source>
        <dbReference type="SAM" id="Phobius"/>
    </source>
</evidence>
<reference evidence="11 12" key="1">
    <citation type="submission" date="2020-07" db="EMBL/GenBank/DDBJ databases">
        <title>Thermoactinomyces phylogeny.</title>
        <authorList>
            <person name="Dunlap C."/>
        </authorList>
    </citation>
    <scope>NUCLEOTIDE SEQUENCE [LARGE SCALE GENOMIC DNA]</scope>
    <source>
        <strain evidence="11 12">AMNI-1</strain>
    </source>
</reference>
<protein>
    <recommendedName>
        <fullName evidence="2">histidine kinase</fullName>
        <ecNumber evidence="2">2.7.13.3</ecNumber>
    </recommendedName>
</protein>
<dbReference type="PANTHER" id="PTHR43065">
    <property type="entry name" value="SENSOR HISTIDINE KINASE"/>
    <property type="match status" value="1"/>
</dbReference>
<evidence type="ECO:0000256" key="4">
    <source>
        <dbReference type="ARBA" id="ARBA00022679"/>
    </source>
</evidence>
<dbReference type="InterPro" id="IPR004358">
    <property type="entry name" value="Sig_transdc_His_kin-like_C"/>
</dbReference>
<dbReference type="EC" id="2.7.13.3" evidence="2"/>
<keyword evidence="9" id="KW-1133">Transmembrane helix</keyword>
<gene>
    <name evidence="11" type="ORF">H2C83_08535</name>
</gene>
<name>A0A7W2ARH5_9BACL</name>
<comment type="catalytic activity">
    <reaction evidence="1">
        <text>ATP + protein L-histidine = ADP + protein N-phospho-L-histidine.</text>
        <dbReference type="EC" id="2.7.13.3"/>
    </reaction>
</comment>
<evidence type="ECO:0000256" key="2">
    <source>
        <dbReference type="ARBA" id="ARBA00012438"/>
    </source>
</evidence>
<keyword evidence="6 11" id="KW-0418">Kinase</keyword>
<sequence>MRDKRIIYPVMIILVPIAGEFKFMPFEGDLRVSLGTPVFLFLLLWSKRMNSIKAGFYVATSVVVFRIMLSIIIQSDLTCFDEAFRYHFPVFFYYLTYGFLFRLFKVNDFHHSPFVIGWLGVIIEFLSSIAELNFRYIFSSHVISLKELILIVVIAIFRNFFVLGFFDILILRDAKIAEEEQKQRNKQLLMLVSNIYVEMIQLKNSMNNAEELTRDCYEMYRTLKEHIRYGEVAGKALRIAGKVHEIKKDNQRIHAGLSKLMTKMNSTDYMEIKELIHVIVTSNMNYSEILGKLIHFHVDIQGEHPPYRTLVLLSIINNLVSNAVEAIKEEGDITISINRNPDQLKIRVSDNGPGIPEKNRDLLFQPGFTTKFDAEGNMSNGIGLTHVKKVIEDLNGNITLENPDPSSGNTTFRIVLPLDGIIMGESEYS</sequence>
<dbReference type="PRINTS" id="PR00344">
    <property type="entry name" value="BCTRLSENSOR"/>
</dbReference>
<keyword evidence="3" id="KW-0597">Phosphoprotein</keyword>
<dbReference type="InterPro" id="IPR005467">
    <property type="entry name" value="His_kinase_dom"/>
</dbReference>
<dbReference type="InterPro" id="IPR036890">
    <property type="entry name" value="HATPase_C_sf"/>
</dbReference>
<keyword evidence="12" id="KW-1185">Reference proteome</keyword>
<dbReference type="GO" id="GO:0004673">
    <property type="term" value="F:protein histidine kinase activity"/>
    <property type="evidence" value="ECO:0007669"/>
    <property type="project" value="UniProtKB-EC"/>
</dbReference>
<keyword evidence="7" id="KW-0067">ATP-binding</keyword>
<evidence type="ECO:0000259" key="10">
    <source>
        <dbReference type="PROSITE" id="PS50109"/>
    </source>
</evidence>
<evidence type="ECO:0000256" key="8">
    <source>
        <dbReference type="ARBA" id="ARBA00023012"/>
    </source>
</evidence>
<keyword evidence="4" id="KW-0808">Transferase</keyword>
<dbReference type="SMART" id="SM00387">
    <property type="entry name" value="HATPase_c"/>
    <property type="match status" value="1"/>
</dbReference>
<evidence type="ECO:0000256" key="1">
    <source>
        <dbReference type="ARBA" id="ARBA00000085"/>
    </source>
</evidence>
<evidence type="ECO:0000256" key="5">
    <source>
        <dbReference type="ARBA" id="ARBA00022741"/>
    </source>
</evidence>
<feature type="domain" description="Histidine kinase" evidence="10">
    <location>
        <begin position="312"/>
        <end position="420"/>
    </location>
</feature>
<evidence type="ECO:0000313" key="12">
    <source>
        <dbReference type="Proteomes" id="UP000538292"/>
    </source>
</evidence>
<dbReference type="Pfam" id="PF02518">
    <property type="entry name" value="HATPase_c"/>
    <property type="match status" value="1"/>
</dbReference>
<keyword evidence="9" id="KW-0472">Membrane</keyword>
<dbReference type="InterPro" id="IPR003594">
    <property type="entry name" value="HATPase_dom"/>
</dbReference>
<keyword evidence="5" id="KW-0547">Nucleotide-binding</keyword>